<evidence type="ECO:0000313" key="8">
    <source>
        <dbReference type="Proteomes" id="UP000183454"/>
    </source>
</evidence>
<dbReference type="RefSeq" id="WP_074665642.1">
    <property type="nucleotide sequence ID" value="NZ_FNNH01000006.1"/>
</dbReference>
<dbReference type="GO" id="GO:0020037">
    <property type="term" value="F:heme binding"/>
    <property type="evidence" value="ECO:0007669"/>
    <property type="project" value="InterPro"/>
</dbReference>
<evidence type="ECO:0000256" key="3">
    <source>
        <dbReference type="ARBA" id="ARBA00023004"/>
    </source>
</evidence>
<keyword evidence="2 4" id="KW-0479">Metal-binding</keyword>
<dbReference type="GO" id="GO:0046872">
    <property type="term" value="F:metal ion binding"/>
    <property type="evidence" value="ECO:0007669"/>
    <property type="project" value="UniProtKB-KW"/>
</dbReference>
<accession>A0A1H2S4T4</accession>
<keyword evidence="5" id="KW-0472">Membrane</keyword>
<dbReference type="InterPro" id="IPR036909">
    <property type="entry name" value="Cyt_c-like_dom_sf"/>
</dbReference>
<dbReference type="Proteomes" id="UP000183454">
    <property type="component" value="Unassembled WGS sequence"/>
</dbReference>
<dbReference type="Gene3D" id="1.10.760.10">
    <property type="entry name" value="Cytochrome c-like domain"/>
    <property type="match status" value="1"/>
</dbReference>
<evidence type="ECO:0000259" key="6">
    <source>
        <dbReference type="PROSITE" id="PS51007"/>
    </source>
</evidence>
<dbReference type="GO" id="GO:0009055">
    <property type="term" value="F:electron transfer activity"/>
    <property type="evidence" value="ECO:0007669"/>
    <property type="project" value="InterPro"/>
</dbReference>
<reference evidence="7 8" key="1">
    <citation type="submission" date="2016-10" db="EMBL/GenBank/DDBJ databases">
        <authorList>
            <person name="de Groot N.N."/>
        </authorList>
    </citation>
    <scope>NUCLEOTIDE SEQUENCE [LARGE SCALE GENOMIC DNA]</scope>
    <source>
        <strain evidence="7 8">Nm110</strain>
    </source>
</reference>
<protein>
    <recommendedName>
        <fullName evidence="6">Cytochrome c domain-containing protein</fullName>
    </recommendedName>
</protein>
<dbReference type="InterPro" id="IPR009056">
    <property type="entry name" value="Cyt_c-like_dom"/>
</dbReference>
<dbReference type="Pfam" id="PF13442">
    <property type="entry name" value="Cytochrome_CBB3"/>
    <property type="match status" value="1"/>
</dbReference>
<keyword evidence="1 4" id="KW-0349">Heme</keyword>
<dbReference type="EMBL" id="FNNH01000006">
    <property type="protein sequence ID" value="SDW26568.1"/>
    <property type="molecule type" value="Genomic_DNA"/>
</dbReference>
<name>A0A1H2S4T4_9PROT</name>
<evidence type="ECO:0000256" key="2">
    <source>
        <dbReference type="ARBA" id="ARBA00022723"/>
    </source>
</evidence>
<dbReference type="PROSITE" id="PS51007">
    <property type="entry name" value="CYTC"/>
    <property type="match status" value="1"/>
</dbReference>
<evidence type="ECO:0000256" key="4">
    <source>
        <dbReference type="PROSITE-ProRule" id="PRU00433"/>
    </source>
</evidence>
<sequence>MRNLWYCGFMIVVVYVMMGLTNLAFVQGSAINTRVEFKNKGEIVRILHLEEFAAIASERFLKIYEPHDKTMRTYQVYSARSLFDHIFGKNWREAEEIVFLCADGYQPSIPVAKFLAYDAYFAFANADDSPFTLENVLQNNETVELEPLYLVWDNLKSTELREEGAADMPYQIKEIDLTSFAARFPALFPPANASQQVQQGFLHFRKHCIACHTINGQGGGKAPELNYPLSVTEYIQPEYLKRWIDDPSSIRYNTTMPPLAAEISVREKVIEELIAYLKAISTVKRLPGAIP</sequence>
<dbReference type="AlphaFoldDB" id="A0A1H2S4T4"/>
<evidence type="ECO:0000313" key="7">
    <source>
        <dbReference type="EMBL" id="SDW26568.1"/>
    </source>
</evidence>
<proteinExistence type="predicted"/>
<evidence type="ECO:0000256" key="1">
    <source>
        <dbReference type="ARBA" id="ARBA00022617"/>
    </source>
</evidence>
<keyword evidence="3 4" id="KW-0408">Iron</keyword>
<keyword evidence="5" id="KW-0812">Transmembrane</keyword>
<feature type="transmembrane region" description="Helical" evidence="5">
    <location>
        <begin position="7"/>
        <end position="26"/>
    </location>
</feature>
<evidence type="ECO:0000256" key="5">
    <source>
        <dbReference type="SAM" id="Phobius"/>
    </source>
</evidence>
<dbReference type="SUPFAM" id="SSF46626">
    <property type="entry name" value="Cytochrome c"/>
    <property type="match status" value="1"/>
</dbReference>
<organism evidence="7 8">
    <name type="scientific">Nitrosomonas communis</name>
    <dbReference type="NCBI Taxonomy" id="44574"/>
    <lineage>
        <taxon>Bacteria</taxon>
        <taxon>Pseudomonadati</taxon>
        <taxon>Pseudomonadota</taxon>
        <taxon>Betaproteobacteria</taxon>
        <taxon>Nitrosomonadales</taxon>
        <taxon>Nitrosomonadaceae</taxon>
        <taxon>Nitrosomonas</taxon>
    </lineage>
</organism>
<gene>
    <name evidence="7" type="ORF">SAMN05421882_100634</name>
</gene>
<keyword evidence="5" id="KW-1133">Transmembrane helix</keyword>
<feature type="domain" description="Cytochrome c" evidence="6">
    <location>
        <begin position="195"/>
        <end position="281"/>
    </location>
</feature>